<gene>
    <name evidence="1" type="ORF">M8542_34970</name>
</gene>
<evidence type="ECO:0000313" key="1">
    <source>
        <dbReference type="EMBL" id="MCR6488041.1"/>
    </source>
</evidence>
<evidence type="ECO:0000313" key="2">
    <source>
        <dbReference type="Proteomes" id="UP001144096"/>
    </source>
</evidence>
<accession>A0A9X2NFU4</accession>
<proteinExistence type="predicted"/>
<dbReference type="Proteomes" id="UP001144096">
    <property type="component" value="Unassembled WGS sequence"/>
</dbReference>
<name>A0A9X2NFU4_9PSEU</name>
<reference evidence="1" key="1">
    <citation type="submission" date="2022-06" db="EMBL/GenBank/DDBJ databases">
        <title>Amycolatopsis iheyaensis sp. nov., a new species of the genus Amycolatopsis isolated from soil in Iheya island, Japan.</title>
        <authorList>
            <person name="Ngamcharungchit C."/>
            <person name="Kanto H."/>
            <person name="Take A."/>
            <person name="Intra B."/>
            <person name="Matsumoto A."/>
            <person name="Panbangred W."/>
            <person name="Inahashi Y."/>
        </authorList>
    </citation>
    <scope>NUCLEOTIDE SEQUENCE</scope>
    <source>
        <strain evidence="1">OK19-0408</strain>
    </source>
</reference>
<dbReference type="AlphaFoldDB" id="A0A9X2NFU4"/>
<dbReference type="EMBL" id="JAMXQV010000022">
    <property type="protein sequence ID" value="MCR6488041.1"/>
    <property type="molecule type" value="Genomic_DNA"/>
</dbReference>
<keyword evidence="2" id="KW-1185">Reference proteome</keyword>
<sequence length="108" mass="12086">MQIPPASTPVACDMSTARDTPAERLAEYQRLFARALVARERTDVGIRFRFRADPGVEDWVRDLAAREKACCPFFGFDITAEASEVRWDAAVPDTEAARAVLEDFYALS</sequence>
<comment type="caution">
    <text evidence="1">The sequence shown here is derived from an EMBL/GenBank/DDBJ whole genome shotgun (WGS) entry which is preliminary data.</text>
</comment>
<protein>
    <submittedName>
        <fullName evidence="1">Uncharacterized protein</fullName>
    </submittedName>
</protein>
<dbReference type="RefSeq" id="WP_257924606.1">
    <property type="nucleotide sequence ID" value="NZ_JAMXQV010000022.1"/>
</dbReference>
<organism evidence="1 2">
    <name type="scientific">Amycolatopsis iheyensis</name>
    <dbReference type="NCBI Taxonomy" id="2945988"/>
    <lineage>
        <taxon>Bacteria</taxon>
        <taxon>Bacillati</taxon>
        <taxon>Actinomycetota</taxon>
        <taxon>Actinomycetes</taxon>
        <taxon>Pseudonocardiales</taxon>
        <taxon>Pseudonocardiaceae</taxon>
        <taxon>Amycolatopsis</taxon>
    </lineage>
</organism>